<evidence type="ECO:0000256" key="1">
    <source>
        <dbReference type="SAM" id="MobiDB-lite"/>
    </source>
</evidence>
<reference evidence="2 3" key="1">
    <citation type="journal article" date="2019" name="Int. J. Syst. Evol. Microbiol.">
        <title>The Global Catalogue of Microorganisms (GCM) 10K type strain sequencing project: providing services to taxonomists for standard genome sequencing and annotation.</title>
        <authorList>
            <consortium name="The Broad Institute Genomics Platform"/>
            <consortium name="The Broad Institute Genome Sequencing Center for Infectious Disease"/>
            <person name="Wu L."/>
            <person name="Ma J."/>
        </authorList>
    </citation>
    <scope>NUCLEOTIDE SEQUENCE [LARGE SCALE GENOMIC DNA]</scope>
    <source>
        <strain evidence="2 3">JCM 4087</strain>
    </source>
</reference>
<sequence length="88" mass="8973">MRKTEPHQKCSRRSPPSSGPAAAPTAATALQTPMATARSRRSGKTCRRMESVAGMIIAPPAPSSARAAISTSGSVASEASSEAIPKIP</sequence>
<organism evidence="2 3">
    <name type="scientific">Streptomyces thioluteus</name>
    <dbReference type="NCBI Taxonomy" id="66431"/>
    <lineage>
        <taxon>Bacteria</taxon>
        <taxon>Bacillati</taxon>
        <taxon>Actinomycetota</taxon>
        <taxon>Actinomycetes</taxon>
        <taxon>Kitasatosporales</taxon>
        <taxon>Streptomycetaceae</taxon>
        <taxon>Streptomyces</taxon>
    </lineage>
</organism>
<comment type="caution">
    <text evidence="2">The sequence shown here is derived from an EMBL/GenBank/DDBJ whole genome shotgun (WGS) entry which is preliminary data.</text>
</comment>
<feature type="region of interest" description="Disordered" evidence="1">
    <location>
        <begin position="62"/>
        <end position="88"/>
    </location>
</feature>
<evidence type="ECO:0000313" key="3">
    <source>
        <dbReference type="Proteomes" id="UP001501102"/>
    </source>
</evidence>
<proteinExistence type="predicted"/>
<feature type="compositionally biased region" description="Low complexity" evidence="1">
    <location>
        <begin position="63"/>
        <end position="88"/>
    </location>
</feature>
<dbReference type="EMBL" id="BAAAXZ010000002">
    <property type="protein sequence ID" value="GAA2908213.1"/>
    <property type="molecule type" value="Genomic_DNA"/>
</dbReference>
<protein>
    <submittedName>
        <fullName evidence="2">Uncharacterized protein</fullName>
    </submittedName>
</protein>
<name>A0ABN3WAU1_STRTU</name>
<evidence type="ECO:0000313" key="2">
    <source>
        <dbReference type="EMBL" id="GAA2908213.1"/>
    </source>
</evidence>
<feature type="region of interest" description="Disordered" evidence="1">
    <location>
        <begin position="1"/>
        <end position="46"/>
    </location>
</feature>
<feature type="compositionally biased region" description="Low complexity" evidence="1">
    <location>
        <begin position="14"/>
        <end position="37"/>
    </location>
</feature>
<dbReference type="Proteomes" id="UP001501102">
    <property type="component" value="Unassembled WGS sequence"/>
</dbReference>
<keyword evidence="3" id="KW-1185">Reference proteome</keyword>
<gene>
    <name evidence="2" type="ORF">GCM10020221_00380</name>
</gene>
<accession>A0ABN3WAU1</accession>